<keyword evidence="5 11" id="KW-0479">Metal-binding</keyword>
<proteinExistence type="inferred from homology"/>
<organism evidence="13 14">
    <name type="scientific">Hevea brasiliensis</name>
    <name type="common">Para rubber tree</name>
    <name type="synonym">Siphonia brasiliensis</name>
    <dbReference type="NCBI Taxonomy" id="3981"/>
    <lineage>
        <taxon>Eukaryota</taxon>
        <taxon>Viridiplantae</taxon>
        <taxon>Streptophyta</taxon>
        <taxon>Embryophyta</taxon>
        <taxon>Tracheophyta</taxon>
        <taxon>Spermatophyta</taxon>
        <taxon>Magnoliopsida</taxon>
        <taxon>eudicotyledons</taxon>
        <taxon>Gunneridae</taxon>
        <taxon>Pentapetalae</taxon>
        <taxon>rosids</taxon>
        <taxon>fabids</taxon>
        <taxon>Malpighiales</taxon>
        <taxon>Euphorbiaceae</taxon>
        <taxon>Crotonoideae</taxon>
        <taxon>Micrandreae</taxon>
        <taxon>Hevea</taxon>
    </lineage>
</organism>
<dbReference type="Gene3D" id="1.10.630.10">
    <property type="entry name" value="Cytochrome P450"/>
    <property type="match status" value="1"/>
</dbReference>
<protein>
    <recommendedName>
        <fullName evidence="15">Cytochrome P450</fullName>
    </recommendedName>
</protein>
<name>A0A6A6LEN5_HEVBR</name>
<keyword evidence="3 11" id="KW-0349">Heme</keyword>
<evidence type="ECO:0000256" key="3">
    <source>
        <dbReference type="ARBA" id="ARBA00022617"/>
    </source>
</evidence>
<evidence type="ECO:0000256" key="8">
    <source>
        <dbReference type="ARBA" id="ARBA00023004"/>
    </source>
</evidence>
<dbReference type="AlphaFoldDB" id="A0A6A6LEN5"/>
<dbReference type="InterPro" id="IPR036396">
    <property type="entry name" value="Cyt_P450_sf"/>
</dbReference>
<comment type="subcellular location">
    <subcellularLocation>
        <location evidence="1">Membrane</location>
        <topology evidence="1">Single-pass membrane protein</topology>
    </subcellularLocation>
</comment>
<dbReference type="GO" id="GO:0016020">
    <property type="term" value="C:membrane"/>
    <property type="evidence" value="ECO:0007669"/>
    <property type="project" value="UniProtKB-SubCell"/>
</dbReference>
<reference evidence="13 14" key="1">
    <citation type="journal article" date="2020" name="Mol. Plant">
        <title>The Chromosome-Based Rubber Tree Genome Provides New Insights into Spurge Genome Evolution and Rubber Biosynthesis.</title>
        <authorList>
            <person name="Liu J."/>
            <person name="Shi C."/>
            <person name="Shi C.C."/>
            <person name="Li W."/>
            <person name="Zhang Q.J."/>
            <person name="Zhang Y."/>
            <person name="Li K."/>
            <person name="Lu H.F."/>
            <person name="Shi C."/>
            <person name="Zhu S.T."/>
            <person name="Xiao Z.Y."/>
            <person name="Nan H."/>
            <person name="Yue Y."/>
            <person name="Zhu X.G."/>
            <person name="Wu Y."/>
            <person name="Hong X.N."/>
            <person name="Fan G.Y."/>
            <person name="Tong Y."/>
            <person name="Zhang D."/>
            <person name="Mao C.L."/>
            <person name="Liu Y.L."/>
            <person name="Hao S.J."/>
            <person name="Liu W.Q."/>
            <person name="Lv M.Q."/>
            <person name="Zhang H.B."/>
            <person name="Liu Y."/>
            <person name="Hu-Tang G.R."/>
            <person name="Wang J.P."/>
            <person name="Wang J.H."/>
            <person name="Sun Y.H."/>
            <person name="Ni S.B."/>
            <person name="Chen W.B."/>
            <person name="Zhang X.C."/>
            <person name="Jiao Y.N."/>
            <person name="Eichler E.E."/>
            <person name="Li G.H."/>
            <person name="Liu X."/>
            <person name="Gao L.Z."/>
        </authorList>
    </citation>
    <scope>NUCLEOTIDE SEQUENCE [LARGE SCALE GENOMIC DNA]</scope>
    <source>
        <strain evidence="14">cv. GT1</strain>
        <tissue evidence="13">Leaf</tissue>
    </source>
</reference>
<evidence type="ECO:0000256" key="6">
    <source>
        <dbReference type="ARBA" id="ARBA00022989"/>
    </source>
</evidence>
<dbReference type="InterPro" id="IPR002401">
    <property type="entry name" value="Cyt_P450_E_grp-I"/>
</dbReference>
<dbReference type="InterPro" id="IPR017972">
    <property type="entry name" value="Cyt_P450_CS"/>
</dbReference>
<dbReference type="Pfam" id="PF00067">
    <property type="entry name" value="p450"/>
    <property type="match status" value="1"/>
</dbReference>
<dbReference type="GO" id="GO:0005506">
    <property type="term" value="F:iron ion binding"/>
    <property type="evidence" value="ECO:0007669"/>
    <property type="project" value="InterPro"/>
</dbReference>
<keyword evidence="14" id="KW-1185">Reference proteome</keyword>
<dbReference type="PROSITE" id="PS00018">
    <property type="entry name" value="EF_HAND_1"/>
    <property type="match status" value="1"/>
</dbReference>
<evidence type="ECO:0000256" key="11">
    <source>
        <dbReference type="PIRSR" id="PIRSR602401-1"/>
    </source>
</evidence>
<comment type="caution">
    <text evidence="13">The sequence shown here is derived from an EMBL/GenBank/DDBJ whole genome shotgun (WGS) entry which is preliminary data.</text>
</comment>
<evidence type="ECO:0000256" key="9">
    <source>
        <dbReference type="ARBA" id="ARBA00023033"/>
    </source>
</evidence>
<dbReference type="InterPro" id="IPR001128">
    <property type="entry name" value="Cyt_P450"/>
</dbReference>
<dbReference type="EMBL" id="JAAGAX010000011">
    <property type="protein sequence ID" value="KAF2298935.1"/>
    <property type="molecule type" value="Genomic_DNA"/>
</dbReference>
<dbReference type="GO" id="GO:0016705">
    <property type="term" value="F:oxidoreductase activity, acting on paired donors, with incorporation or reduction of molecular oxygen"/>
    <property type="evidence" value="ECO:0007669"/>
    <property type="project" value="InterPro"/>
</dbReference>
<evidence type="ECO:0000256" key="7">
    <source>
        <dbReference type="ARBA" id="ARBA00023002"/>
    </source>
</evidence>
<keyword evidence="6" id="KW-1133">Transmembrane helix</keyword>
<accession>A0A6A6LEN5</accession>
<keyword evidence="4" id="KW-0812">Transmembrane</keyword>
<evidence type="ECO:0000256" key="2">
    <source>
        <dbReference type="ARBA" id="ARBA00010617"/>
    </source>
</evidence>
<dbReference type="GO" id="GO:0020037">
    <property type="term" value="F:heme binding"/>
    <property type="evidence" value="ECO:0007669"/>
    <property type="project" value="InterPro"/>
</dbReference>
<keyword evidence="7 12" id="KW-0560">Oxidoreductase</keyword>
<gene>
    <name evidence="13" type="ORF">GH714_029229</name>
</gene>
<keyword evidence="8 11" id="KW-0408">Iron</keyword>
<dbReference type="PRINTS" id="PR00463">
    <property type="entry name" value="EP450I"/>
</dbReference>
<dbReference type="InterPro" id="IPR050665">
    <property type="entry name" value="Cytochrome_P450_Monooxygen"/>
</dbReference>
<dbReference type="PROSITE" id="PS00086">
    <property type="entry name" value="CYTOCHROME_P450"/>
    <property type="match status" value="1"/>
</dbReference>
<dbReference type="GO" id="GO:0004497">
    <property type="term" value="F:monooxygenase activity"/>
    <property type="evidence" value="ECO:0007669"/>
    <property type="project" value="UniProtKB-KW"/>
</dbReference>
<dbReference type="SUPFAM" id="SSF48264">
    <property type="entry name" value="Cytochrome P450"/>
    <property type="match status" value="1"/>
</dbReference>
<evidence type="ECO:0008006" key="15">
    <source>
        <dbReference type="Google" id="ProtNLM"/>
    </source>
</evidence>
<dbReference type="PANTHER" id="PTHR24282:SF270">
    <property type="entry name" value="CYTOCHROME P450 CYP749A22-LIKE"/>
    <property type="match status" value="1"/>
</dbReference>
<sequence length="238" mass="26707">MGQSSGGFGSDFLGLLLKEHHDDNSDRRISVEDVIDECKTFYVAGHETTSSSITWTLLLLAIHIDWQDKARKEVLELFGQQNPTPDGLARLKTMNMIINEALRLYPPAVNVPRQVQRQVRLGKLILPENMVIEIPVLAIHHNPQIWGEDVHLFKPERFAEGLAKATNNNVTAYLPFGLGPRSCVGSNFAITETKIALSMILQRYQFTLSPTYVHSPITLITLCPQHGLQIRLQPLHLG</sequence>
<comment type="similarity">
    <text evidence="2 12">Belongs to the cytochrome P450 family.</text>
</comment>
<feature type="binding site" description="axial binding residue" evidence="11">
    <location>
        <position position="183"/>
    </location>
    <ligand>
        <name>heme</name>
        <dbReference type="ChEBI" id="CHEBI:30413"/>
    </ligand>
    <ligandPart>
        <name>Fe</name>
        <dbReference type="ChEBI" id="CHEBI:18248"/>
    </ligandPart>
</feature>
<evidence type="ECO:0000256" key="10">
    <source>
        <dbReference type="ARBA" id="ARBA00023136"/>
    </source>
</evidence>
<evidence type="ECO:0000256" key="1">
    <source>
        <dbReference type="ARBA" id="ARBA00004167"/>
    </source>
</evidence>
<dbReference type="Proteomes" id="UP000467840">
    <property type="component" value="Chromosome 1"/>
</dbReference>
<dbReference type="InterPro" id="IPR018247">
    <property type="entry name" value="EF_Hand_1_Ca_BS"/>
</dbReference>
<dbReference type="PRINTS" id="PR00385">
    <property type="entry name" value="P450"/>
</dbReference>
<evidence type="ECO:0000313" key="14">
    <source>
        <dbReference type="Proteomes" id="UP000467840"/>
    </source>
</evidence>
<comment type="cofactor">
    <cofactor evidence="11">
        <name>heme</name>
        <dbReference type="ChEBI" id="CHEBI:30413"/>
    </cofactor>
</comment>
<dbReference type="PANTHER" id="PTHR24282">
    <property type="entry name" value="CYTOCHROME P450 FAMILY MEMBER"/>
    <property type="match status" value="1"/>
</dbReference>
<evidence type="ECO:0000256" key="4">
    <source>
        <dbReference type="ARBA" id="ARBA00022692"/>
    </source>
</evidence>
<evidence type="ECO:0000256" key="5">
    <source>
        <dbReference type="ARBA" id="ARBA00022723"/>
    </source>
</evidence>
<evidence type="ECO:0000313" key="13">
    <source>
        <dbReference type="EMBL" id="KAF2298935.1"/>
    </source>
</evidence>
<keyword evidence="10" id="KW-0472">Membrane</keyword>
<keyword evidence="9 12" id="KW-0503">Monooxygenase</keyword>
<evidence type="ECO:0000256" key="12">
    <source>
        <dbReference type="RuleBase" id="RU000461"/>
    </source>
</evidence>